<keyword evidence="3" id="KW-1185">Reference proteome</keyword>
<organism evidence="2 3">
    <name type="scientific">Pyrococcus horikoshii (strain ATCC 700860 / DSM 12428 / JCM 9974 / NBRC 100139 / OT-3)</name>
    <dbReference type="NCBI Taxonomy" id="70601"/>
    <lineage>
        <taxon>Archaea</taxon>
        <taxon>Methanobacteriati</taxon>
        <taxon>Methanobacteriota</taxon>
        <taxon>Thermococci</taxon>
        <taxon>Thermococcales</taxon>
        <taxon>Thermococcaceae</taxon>
        <taxon>Pyrococcus</taxon>
    </lineage>
</organism>
<dbReference type="Proteomes" id="UP000000752">
    <property type="component" value="Chromosome"/>
</dbReference>
<gene>
    <name evidence="2" type="ordered locus">PH1201</name>
</gene>
<sequence>MSLTPENIRTLRRSSALKSHFLINSKYAFLSSSSVMNTCLGWNFFDLSGFLRISAVLSSMISSYVRNVMKLLRALTYLSFLLTDSIALFISLRDANLKRPHNLSMQLI</sequence>
<dbReference type="EMBL" id="BA000001">
    <property type="protein sequence ID" value="BAA30301.1"/>
    <property type="molecule type" value="Genomic_DNA"/>
</dbReference>
<evidence type="ECO:0000313" key="2">
    <source>
        <dbReference type="EMBL" id="BAA30301.1"/>
    </source>
</evidence>
<evidence type="ECO:0000313" key="3">
    <source>
        <dbReference type="Proteomes" id="UP000000752"/>
    </source>
</evidence>
<proteinExistence type="predicted"/>
<name>O58896_PYRHO</name>
<evidence type="ECO:0000256" key="1">
    <source>
        <dbReference type="SAM" id="Phobius"/>
    </source>
</evidence>
<dbReference type="EnsemblBacteria" id="BAA30301">
    <property type="protein sequence ID" value="BAA30301"/>
    <property type="gene ID" value="BAA30301"/>
</dbReference>
<keyword evidence="1" id="KW-0472">Membrane</keyword>
<dbReference type="KEGG" id="pho:PH1201"/>
<reference evidence="2 3" key="1">
    <citation type="journal article" date="1998" name="DNA Res.">
        <title>Complete sequence and gene organization of the genome of a hyper-thermophilic archaebacterium, Pyrococcus horikoshii OT3.</title>
        <authorList>
            <person name="Kawarabayasi Y."/>
            <person name="Sawada M."/>
            <person name="Horikawa H."/>
            <person name="Haikawa Y."/>
            <person name="Hino Y."/>
            <person name="Yamamoto S."/>
            <person name="Sekine M."/>
            <person name="Baba S."/>
            <person name="Kosugi H."/>
            <person name="Hosoyama A."/>
            <person name="Nagai Y."/>
            <person name="Sakai M."/>
            <person name="Ogura K."/>
            <person name="Otuka R."/>
            <person name="Nakazawa H."/>
            <person name="Takamiya M."/>
            <person name="Ohfuku Y."/>
            <person name="Funahashi T."/>
            <person name="Tanaka T."/>
            <person name="Kudoh Y."/>
            <person name="Yamazaki J."/>
            <person name="Kushida N."/>
            <person name="Oguchi A."/>
            <person name="Aoki K."/>
            <person name="Nakamura Y."/>
            <person name="Robb T.F."/>
            <person name="Horikoshi K."/>
            <person name="Masuchi Y."/>
            <person name="Shizuya H."/>
            <person name="Kikuchi H."/>
        </authorList>
    </citation>
    <scope>NUCLEOTIDE SEQUENCE [LARGE SCALE GENOMIC DNA]</scope>
    <source>
        <strain evidence="3">ATCC 700860 / DSM 12428 / JCM 9974 / NBRC 100139 / OT-3</strain>
    </source>
</reference>
<accession>O58896</accession>
<keyword evidence="1" id="KW-1133">Transmembrane helix</keyword>
<feature type="transmembrane region" description="Helical" evidence="1">
    <location>
        <begin position="74"/>
        <end position="92"/>
    </location>
</feature>
<protein>
    <submittedName>
        <fullName evidence="2">Uncharacterized protein</fullName>
    </submittedName>
</protein>
<keyword evidence="1" id="KW-0812">Transmembrane</keyword>
<dbReference type="PIR" id="C71063">
    <property type="entry name" value="C71063"/>
</dbReference>
<dbReference type="AlphaFoldDB" id="O58896"/>